<reference evidence="5" key="1">
    <citation type="submission" date="2012-12" db="EMBL/GenBank/DDBJ databases">
        <authorList>
            <person name="Hellsten U."/>
            <person name="Grimwood J."/>
            <person name="Chapman J.A."/>
            <person name="Shapiro H."/>
            <person name="Aerts A."/>
            <person name="Otillar R.P."/>
            <person name="Terry A.Y."/>
            <person name="Boore J.L."/>
            <person name="Simakov O."/>
            <person name="Marletaz F."/>
            <person name="Cho S.-J."/>
            <person name="Edsinger-Gonzales E."/>
            <person name="Havlak P."/>
            <person name="Kuo D.-H."/>
            <person name="Larsson T."/>
            <person name="Lv J."/>
            <person name="Arendt D."/>
            <person name="Savage R."/>
            <person name="Osoegawa K."/>
            <person name="de Jong P."/>
            <person name="Lindberg D.R."/>
            <person name="Seaver E.C."/>
            <person name="Weisblat D.A."/>
            <person name="Putnam N.H."/>
            <person name="Grigoriev I.V."/>
            <person name="Rokhsar D.S."/>
        </authorList>
    </citation>
    <scope>NUCLEOTIDE SEQUENCE</scope>
    <source>
        <strain evidence="5">I ESC-2004</strain>
    </source>
</reference>
<dbReference type="PANTHER" id="PTHR46108">
    <property type="entry name" value="BLUE CHEESE"/>
    <property type="match status" value="1"/>
</dbReference>
<dbReference type="OMA" id="FVRDTYH"/>
<dbReference type="EMBL" id="AMQN01004601">
    <property type="status" value="NOT_ANNOTATED_CDS"/>
    <property type="molecule type" value="Genomic_DNA"/>
</dbReference>
<dbReference type="FunCoup" id="R7VHQ6">
    <property type="interactions" value="913"/>
</dbReference>
<reference evidence="4" key="3">
    <citation type="submission" date="2015-06" db="UniProtKB">
        <authorList>
            <consortium name="EnsemblMetazoa"/>
        </authorList>
    </citation>
    <scope>IDENTIFICATION</scope>
</reference>
<dbReference type="HOGENOM" id="CLU_000175_5_0_1"/>
<dbReference type="InterPro" id="IPR056252">
    <property type="entry name" value="Alfy-like_Arm-like"/>
</dbReference>
<name>R7VHQ6_CAPTE</name>
<evidence type="ECO:0000259" key="2">
    <source>
        <dbReference type="Pfam" id="PF23295"/>
    </source>
</evidence>
<feature type="domain" description="Alfy-like armadillo-like repeat" evidence="2">
    <location>
        <begin position="645"/>
        <end position="940"/>
    </location>
</feature>
<dbReference type="OrthoDB" id="10018316at2759"/>
<evidence type="ECO:0000256" key="1">
    <source>
        <dbReference type="ARBA" id="ARBA00022574"/>
    </source>
</evidence>
<dbReference type="EMBL" id="KB293927">
    <property type="protein sequence ID" value="ELU15205.1"/>
    <property type="molecule type" value="Genomic_DNA"/>
</dbReference>
<sequence>MNFMRKIVGQGGGASSQETAPDNTLGLMHLRKLFADFRHPIAGTSQRELEDKLYNMLPLFCKVFGASPSADMTEKFPDILQFCSHVSRLMVSEIRRRASNQSTDAASCSIVRFLEIESTEELSKGWMLLSTLNLLCAGPSSIVDCMTAASLPSTLVKCLYLFFDLPDVQHADVLEPGCEFTPRERRVLLQKVFVQILVRLCSHSSPAEELARKDDLTLLFSAITSWCPPHNVPWRKSAAEVLMTLSRHGLTPNVVQYIHSKGCVNLCIDNMQRVQELSPIELVEMFVTVFCFLKDSSEVSQMLLDDFRSCQGYMFLSDFLLNQKKKFRMEVDVTEEAVQALRNLVLLVGSLTTCGYIELKPSANSAGSLFQMPGFSVPQPAGKGVSVRNLQAFQVLQTVFLKSNSGHLLSTILDVISSIYHQDNANYFILEPQNTLSQFAERIHIKPKDIQAKFLDILDFVVFNLNFVPCKELISLSILIKTNQCVQCSILCMNALHRILRCHSSYKDVYREVGLLEVFVTCLHRYAALLKDPQNETGQSSMSSCVNGKSNVSRAEASGEGIADLEQEMGALTMEILTQLLNSNNSNAAVFRECGGARCAHNMVPYAVCRQQALGIVQQLVLSAGGDDDMGTLLGLMHTAPTTALELKTHVLKSLLHVLRESHRTRTVFRKVGGFVYVMSVLVSMEGCLSDPPKGPWSQADRSDVVILLKTVFNTLTVAMRYEPANARFFATEVRYASLTEAVRLLGCFGVDVDIQRVPSCAQNLKPREESPFSSLFCSILKDPTALCDDIPPCLVSATRMLRYLYDMALDNLDKPVITNETAEVSPNMKRISSVFESSSNPHESLTPLAAVQKRASTGSLCLSLNSANSPEPVIVHAGAVISMLHLVPGLRGSGEHPLLSLELQLHTCDVIKSLVRTERNQQVMCEAGLPHELLTHATVTLSDETHPLHTPLQYVFERLAAQSLTPKDLRDFLRLGNPLCCAMEDEDLHDARREVDQTAIGPTYAIQEKFLERPKSVSDIQPCRRNGGPVPLTRVKCLVSMTTPRDVRLHGASITPGFVEFDMSAEGFGCLYLPSIAPQGPPTPSVVGAGMIGGSDPGVIGGIGSGERVFPPQSGFSFSSWICVDKFSAPKTDPHPVRLATLVRNIQGREENLVCMRVFLSARDRSLIVSTREMHMPPAGSPEVDMEPELNDTTVRFWCPELTQEGQWRHLMLLFHKAGIMKNSSVSLYIDGTQVSTQKLHYVSPNLGGGGTVSPNSSVSVFAFLGTPPQLRRQSKLLWRQGPCQLLEDVVSPNVISFLYNLGPNYIGSFQAANNDGADNQNPLIAEEKIVFGVFAHAMSLMTVAKIRKIYNKFDAKSIAKQLGMSAHENATPIRILHNSAGHLSGSARTFGAIIMGYLGVRTFCPKPVAKMIMNTGGTSALLGLIAMAVDVEGIYAAVKALVCVVRSNKMTMREMDRTKGYQTLAMLFKRKRHLLNSHILHLTFSLVGTVDSGRETTIIPNQSAFEDLLCDLEVWHEAPGDLQRSLYEHFFELLTESSEQKFNMILSTVTVLLSAASHPPSLLHFGQFLVSLLPPNSLNEKSLSLNDCGKKNGTEGDVLFDATGNAHVYNIKLRNACLEVIAKLLKAEPTAQGMNLHFCDEMLRILGYDWLLLFMQSNLHCTTVVMTMRILLLLLGNQSSMQKFRDGGAGFNVGSSNSKGAQKRELSTDASHIPGFCVLQWLLPKHTEISELYFLLLALLLAQPVKELPDKVEFDLDTVWTYIFGVRANQHVAMATVKARGELCGEAASCILSMIRAMLSANWEGEEEGSWVREYPVTLMQFLMFLYHNQTDVAPLFMTPDFICGLVSTLFKYRSTSEANSELTSPVEDFKPFPGSDSMVFVKTVEPRSGETVTNNINIEAYLFRLPLQQGEYSL</sequence>
<dbReference type="PANTHER" id="PTHR46108:SF4">
    <property type="entry name" value="BLUE CHEESE"/>
    <property type="match status" value="1"/>
</dbReference>
<dbReference type="Proteomes" id="UP000014760">
    <property type="component" value="Unassembled WGS sequence"/>
</dbReference>
<dbReference type="STRING" id="283909.R7VHQ6"/>
<keyword evidence="5" id="KW-1185">Reference proteome</keyword>
<gene>
    <name evidence="3" type="ORF">CAPTEDRAFT_187188</name>
</gene>
<evidence type="ECO:0000313" key="4">
    <source>
        <dbReference type="EnsemblMetazoa" id="CapteP187188"/>
    </source>
</evidence>
<evidence type="ECO:0000313" key="5">
    <source>
        <dbReference type="Proteomes" id="UP000014760"/>
    </source>
</evidence>
<dbReference type="EnsemblMetazoa" id="CapteT187188">
    <property type="protein sequence ID" value="CapteP187188"/>
    <property type="gene ID" value="CapteG187188"/>
</dbReference>
<dbReference type="InterPro" id="IPR016024">
    <property type="entry name" value="ARM-type_fold"/>
</dbReference>
<evidence type="ECO:0000313" key="3">
    <source>
        <dbReference type="EMBL" id="ELU15205.1"/>
    </source>
</evidence>
<protein>
    <recommendedName>
        <fullName evidence="2">Alfy-like armadillo-like repeat domain-containing protein</fullName>
    </recommendedName>
</protein>
<dbReference type="SUPFAM" id="SSF48371">
    <property type="entry name" value="ARM repeat"/>
    <property type="match status" value="1"/>
</dbReference>
<dbReference type="Pfam" id="PF23295">
    <property type="entry name" value="Arm_4"/>
    <property type="match status" value="1"/>
</dbReference>
<organism evidence="3">
    <name type="scientific">Capitella teleta</name>
    <name type="common">Polychaete worm</name>
    <dbReference type="NCBI Taxonomy" id="283909"/>
    <lineage>
        <taxon>Eukaryota</taxon>
        <taxon>Metazoa</taxon>
        <taxon>Spiralia</taxon>
        <taxon>Lophotrochozoa</taxon>
        <taxon>Annelida</taxon>
        <taxon>Polychaeta</taxon>
        <taxon>Sedentaria</taxon>
        <taxon>Scolecida</taxon>
        <taxon>Capitellidae</taxon>
        <taxon>Capitella</taxon>
    </lineage>
</organism>
<accession>R7VHQ6</accession>
<proteinExistence type="predicted"/>
<reference evidence="3 5" key="2">
    <citation type="journal article" date="2013" name="Nature">
        <title>Insights into bilaterian evolution from three spiralian genomes.</title>
        <authorList>
            <person name="Simakov O."/>
            <person name="Marletaz F."/>
            <person name="Cho S.J."/>
            <person name="Edsinger-Gonzales E."/>
            <person name="Havlak P."/>
            <person name="Hellsten U."/>
            <person name="Kuo D.H."/>
            <person name="Larsson T."/>
            <person name="Lv J."/>
            <person name="Arendt D."/>
            <person name="Savage R."/>
            <person name="Osoegawa K."/>
            <person name="de Jong P."/>
            <person name="Grimwood J."/>
            <person name="Chapman J.A."/>
            <person name="Shapiro H."/>
            <person name="Aerts A."/>
            <person name="Otillar R.P."/>
            <person name="Terry A.Y."/>
            <person name="Boore J.L."/>
            <person name="Grigoriev I.V."/>
            <person name="Lindberg D.R."/>
            <person name="Seaver E.C."/>
            <person name="Weisblat D.A."/>
            <person name="Putnam N.H."/>
            <person name="Rokhsar D.S."/>
        </authorList>
    </citation>
    <scope>NUCLEOTIDE SEQUENCE</scope>
    <source>
        <strain evidence="3 5">I ESC-2004</strain>
    </source>
</reference>
<keyword evidence="1" id="KW-0853">WD repeat</keyword>
<dbReference type="InterPro" id="IPR051944">
    <property type="entry name" value="BEACH_domain_protein"/>
</dbReference>